<feature type="transmembrane region" description="Helical" evidence="10">
    <location>
        <begin position="521"/>
        <end position="537"/>
    </location>
</feature>
<gene>
    <name evidence="12" type="ORF">LSH36_521g01025</name>
</gene>
<feature type="transmembrane region" description="Helical" evidence="10">
    <location>
        <begin position="364"/>
        <end position="385"/>
    </location>
</feature>
<feature type="transmembrane region" description="Helical" evidence="10">
    <location>
        <begin position="213"/>
        <end position="234"/>
    </location>
</feature>
<keyword evidence="5 10" id="KW-0812">Transmembrane</keyword>
<dbReference type="PANTHER" id="PTHR48023">
    <property type="entry name" value="D-XYLOSE-PROTON SYMPORTER-LIKE 2"/>
    <property type="match status" value="1"/>
</dbReference>
<dbReference type="Proteomes" id="UP001208570">
    <property type="component" value="Unassembled WGS sequence"/>
</dbReference>
<feature type="transmembrane region" description="Helical" evidence="10">
    <location>
        <begin position="57"/>
        <end position="78"/>
    </location>
</feature>
<dbReference type="InterPro" id="IPR005829">
    <property type="entry name" value="Sugar_transporter_CS"/>
</dbReference>
<keyword evidence="7 10" id="KW-0472">Membrane</keyword>
<accession>A0AAD9J8C5</accession>
<feature type="region of interest" description="Disordered" evidence="9">
    <location>
        <begin position="1"/>
        <end position="25"/>
    </location>
</feature>
<evidence type="ECO:0000256" key="2">
    <source>
        <dbReference type="ARBA" id="ARBA00004141"/>
    </source>
</evidence>
<evidence type="ECO:0000256" key="6">
    <source>
        <dbReference type="ARBA" id="ARBA00022989"/>
    </source>
</evidence>
<dbReference type="Pfam" id="PF00083">
    <property type="entry name" value="Sugar_tr"/>
    <property type="match status" value="2"/>
</dbReference>
<evidence type="ECO:0000313" key="12">
    <source>
        <dbReference type="EMBL" id="KAK2148018.1"/>
    </source>
</evidence>
<comment type="catalytic activity">
    <reaction evidence="1">
        <text>D-glucose(out) = D-glucose(in)</text>
        <dbReference type="Rhea" id="RHEA:60376"/>
        <dbReference type="ChEBI" id="CHEBI:4167"/>
    </reaction>
</comment>
<evidence type="ECO:0000256" key="7">
    <source>
        <dbReference type="ARBA" id="ARBA00023136"/>
    </source>
</evidence>
<dbReference type="EMBL" id="JAODUP010000521">
    <property type="protein sequence ID" value="KAK2148018.1"/>
    <property type="molecule type" value="Genomic_DNA"/>
</dbReference>
<evidence type="ECO:0000256" key="9">
    <source>
        <dbReference type="SAM" id="MobiDB-lite"/>
    </source>
</evidence>
<dbReference type="PROSITE" id="PS50850">
    <property type="entry name" value="MFS"/>
    <property type="match status" value="1"/>
</dbReference>
<feature type="transmembrane region" description="Helical" evidence="10">
    <location>
        <begin position="330"/>
        <end position="352"/>
    </location>
</feature>
<dbReference type="InterPro" id="IPR036259">
    <property type="entry name" value="MFS_trans_sf"/>
</dbReference>
<keyword evidence="13" id="KW-1185">Reference proteome</keyword>
<comment type="subcellular location">
    <subcellularLocation>
        <location evidence="2">Membrane</location>
        <topology evidence="2">Multi-pass membrane protein</topology>
    </subcellularLocation>
</comment>
<dbReference type="Gene3D" id="1.20.1250.20">
    <property type="entry name" value="MFS general substrate transporter like domains"/>
    <property type="match status" value="2"/>
</dbReference>
<dbReference type="InterPro" id="IPR050820">
    <property type="entry name" value="MFS_Sugar_Transporter"/>
</dbReference>
<name>A0AAD9J8C5_9ANNE</name>
<reference evidence="12" key="1">
    <citation type="journal article" date="2023" name="Mol. Biol. Evol.">
        <title>Third-Generation Sequencing Reveals the Adaptive Role of the Epigenome in Three Deep-Sea Polychaetes.</title>
        <authorList>
            <person name="Perez M."/>
            <person name="Aroh O."/>
            <person name="Sun Y."/>
            <person name="Lan Y."/>
            <person name="Juniper S.K."/>
            <person name="Young C.R."/>
            <person name="Angers B."/>
            <person name="Qian P.Y."/>
        </authorList>
    </citation>
    <scope>NUCLEOTIDE SEQUENCE</scope>
    <source>
        <strain evidence="12">P08H-3</strain>
    </source>
</reference>
<evidence type="ECO:0000256" key="4">
    <source>
        <dbReference type="ARBA" id="ARBA00022448"/>
    </source>
</evidence>
<evidence type="ECO:0000256" key="5">
    <source>
        <dbReference type="ARBA" id="ARBA00022692"/>
    </source>
</evidence>
<dbReference type="AlphaFoldDB" id="A0AAD9J8C5"/>
<dbReference type="GO" id="GO:0022857">
    <property type="term" value="F:transmembrane transporter activity"/>
    <property type="evidence" value="ECO:0007669"/>
    <property type="project" value="InterPro"/>
</dbReference>
<dbReference type="SUPFAM" id="SSF103473">
    <property type="entry name" value="MFS general substrate transporter"/>
    <property type="match status" value="2"/>
</dbReference>
<evidence type="ECO:0000256" key="1">
    <source>
        <dbReference type="ARBA" id="ARBA00000618"/>
    </source>
</evidence>
<sequence length="592" mass="65302">MDHLQKQERKDESLSAAGQEENESLSNDTSVCLRLSADADVSDDVCQKTFTKQNYHVFVASGLAALGGLMFGYDTGIVSGALLQLEEEFQLSCHEKELVVSAMLIGALIAALMAGTLVDRIGRRLAVVINAVVFTIGSIVLALSVNFFMMMFGRLVIGYGVSLSAIAECIYISEISPNNQRGFLVSLNEFCITLGFLLAYLINYLLINVNHGWRYMFGIGAIPAIVQGVGMLYMPKSPRFLLLQHDEYQARKVLIQLRCNTDVYNEMKEIQDTINRERNMSYKDLLKMKDNMLGRMAVGLMLVIFQQITGQPSILYYAPTVFQQLGFRSSSAATLASVGLGTVKVLFTGVALYNLDKWGRRKLLIGGTTVMMLSVLALGLVAGMYKFSSYAIDPCSGMKHHSASRPNGSLIHEQFLHDKNSSSSAVEKSANLQTVIQNISEKQMKNVENYQTLLHDETAAAVMRSSDMQKNDLTYTTVTSDPVGSHPSLVAVWFTSISLMIFVAGYSLGFGPGTLNVSTTFLCYGSLCVLGILFIWLCIPETKGKSLEEITAELQQWSCKHHFKENICCNTMSSDITVQYRLMDGAAEDMES</sequence>
<feature type="transmembrane region" description="Helical" evidence="10">
    <location>
        <begin position="151"/>
        <end position="171"/>
    </location>
</feature>
<evidence type="ECO:0000256" key="10">
    <source>
        <dbReference type="SAM" id="Phobius"/>
    </source>
</evidence>
<feature type="transmembrane region" description="Helical" evidence="10">
    <location>
        <begin position="125"/>
        <end position="145"/>
    </location>
</feature>
<dbReference type="GO" id="GO:0016020">
    <property type="term" value="C:membrane"/>
    <property type="evidence" value="ECO:0007669"/>
    <property type="project" value="UniProtKB-SubCell"/>
</dbReference>
<feature type="domain" description="Major facilitator superfamily (MFS) profile" evidence="11">
    <location>
        <begin position="60"/>
        <end position="543"/>
    </location>
</feature>
<dbReference type="PROSITE" id="PS00216">
    <property type="entry name" value="SUGAR_TRANSPORT_1"/>
    <property type="match status" value="2"/>
</dbReference>
<dbReference type="GO" id="GO:1904659">
    <property type="term" value="P:D-glucose transmembrane transport"/>
    <property type="evidence" value="ECO:0007669"/>
    <property type="project" value="TreeGrafter"/>
</dbReference>
<feature type="transmembrane region" description="Helical" evidence="10">
    <location>
        <begin position="297"/>
        <end position="318"/>
    </location>
</feature>
<feature type="compositionally biased region" description="Basic and acidic residues" evidence="9">
    <location>
        <begin position="1"/>
        <end position="13"/>
    </location>
</feature>
<evidence type="ECO:0000259" key="11">
    <source>
        <dbReference type="PROSITE" id="PS50850"/>
    </source>
</evidence>
<feature type="transmembrane region" description="Helical" evidence="10">
    <location>
        <begin position="183"/>
        <end position="207"/>
    </location>
</feature>
<proteinExistence type="inferred from homology"/>
<comment type="similarity">
    <text evidence="3">Belongs to the major facilitator superfamily. Sugar transporter (TC 2.A.1.1) family. Glucose transporter subfamily.</text>
</comment>
<dbReference type="InterPro" id="IPR020846">
    <property type="entry name" value="MFS_dom"/>
</dbReference>
<organism evidence="12 13">
    <name type="scientific">Paralvinella palmiformis</name>
    <dbReference type="NCBI Taxonomy" id="53620"/>
    <lineage>
        <taxon>Eukaryota</taxon>
        <taxon>Metazoa</taxon>
        <taxon>Spiralia</taxon>
        <taxon>Lophotrochozoa</taxon>
        <taxon>Annelida</taxon>
        <taxon>Polychaeta</taxon>
        <taxon>Sedentaria</taxon>
        <taxon>Canalipalpata</taxon>
        <taxon>Terebellida</taxon>
        <taxon>Terebelliformia</taxon>
        <taxon>Alvinellidae</taxon>
        <taxon>Paralvinella</taxon>
    </lineage>
</organism>
<dbReference type="InterPro" id="IPR005828">
    <property type="entry name" value="MFS_sugar_transport-like"/>
</dbReference>
<keyword evidence="6 10" id="KW-1133">Transmembrane helix</keyword>
<dbReference type="NCBIfam" id="TIGR00879">
    <property type="entry name" value="SP"/>
    <property type="match status" value="1"/>
</dbReference>
<comment type="caution">
    <text evidence="12">The sequence shown here is derived from an EMBL/GenBank/DDBJ whole genome shotgun (WGS) entry which is preliminary data.</text>
</comment>
<dbReference type="InterPro" id="IPR003663">
    <property type="entry name" value="Sugar/inositol_transpt"/>
</dbReference>
<dbReference type="PRINTS" id="PR00171">
    <property type="entry name" value="SUGRTRNSPORT"/>
</dbReference>
<feature type="transmembrane region" description="Helical" evidence="10">
    <location>
        <begin position="98"/>
        <end position="118"/>
    </location>
</feature>
<evidence type="ECO:0000313" key="13">
    <source>
        <dbReference type="Proteomes" id="UP001208570"/>
    </source>
</evidence>
<dbReference type="PANTHER" id="PTHR48023:SF4">
    <property type="entry name" value="D-XYLOSE-PROTON SYMPORTER-LIKE 2"/>
    <property type="match status" value="1"/>
</dbReference>
<evidence type="ECO:0000256" key="3">
    <source>
        <dbReference type="ARBA" id="ARBA00007004"/>
    </source>
</evidence>
<evidence type="ECO:0000256" key="8">
    <source>
        <dbReference type="RuleBase" id="RU003346"/>
    </source>
</evidence>
<feature type="transmembrane region" description="Helical" evidence="10">
    <location>
        <begin position="490"/>
        <end position="509"/>
    </location>
</feature>
<keyword evidence="4 8" id="KW-0813">Transport</keyword>
<protein>
    <recommendedName>
        <fullName evidence="11">Major facilitator superfamily (MFS) profile domain-containing protein</fullName>
    </recommendedName>
</protein>